<gene>
    <name evidence="2" type="ORF">JAAARDRAFT_34605</name>
</gene>
<evidence type="ECO:0000313" key="2">
    <source>
        <dbReference type="EMBL" id="KDQ58750.1"/>
    </source>
</evidence>
<dbReference type="AlphaFoldDB" id="A0A067PXZ4"/>
<proteinExistence type="predicted"/>
<sequence length="67" mass="7588">MAQVASCDGSEAARWVVWIQQKYHMPLQLLFARRLGVFFPVLSSMTGAIYPWMQFLSRLLLQPSSAG</sequence>
<dbReference type="Proteomes" id="UP000027265">
    <property type="component" value="Unassembled WGS sequence"/>
</dbReference>
<evidence type="ECO:0000256" key="1">
    <source>
        <dbReference type="SAM" id="Phobius"/>
    </source>
</evidence>
<dbReference type="InParanoid" id="A0A067PXZ4"/>
<keyword evidence="1" id="KW-1133">Transmembrane helix</keyword>
<dbReference type="EMBL" id="KL197717">
    <property type="protein sequence ID" value="KDQ58750.1"/>
    <property type="molecule type" value="Genomic_DNA"/>
</dbReference>
<protein>
    <submittedName>
        <fullName evidence="2">Uncharacterized protein</fullName>
    </submittedName>
</protein>
<keyword evidence="1" id="KW-0812">Transmembrane</keyword>
<dbReference type="HOGENOM" id="CLU_2812740_0_0_1"/>
<reference evidence="3" key="1">
    <citation type="journal article" date="2014" name="Proc. Natl. Acad. Sci. U.S.A.">
        <title>Extensive sampling of basidiomycete genomes demonstrates inadequacy of the white-rot/brown-rot paradigm for wood decay fungi.</title>
        <authorList>
            <person name="Riley R."/>
            <person name="Salamov A.A."/>
            <person name="Brown D.W."/>
            <person name="Nagy L.G."/>
            <person name="Floudas D."/>
            <person name="Held B.W."/>
            <person name="Levasseur A."/>
            <person name="Lombard V."/>
            <person name="Morin E."/>
            <person name="Otillar R."/>
            <person name="Lindquist E.A."/>
            <person name="Sun H."/>
            <person name="LaButti K.M."/>
            <person name="Schmutz J."/>
            <person name="Jabbour D."/>
            <person name="Luo H."/>
            <person name="Baker S.E."/>
            <person name="Pisabarro A.G."/>
            <person name="Walton J.D."/>
            <person name="Blanchette R.A."/>
            <person name="Henrissat B."/>
            <person name="Martin F."/>
            <person name="Cullen D."/>
            <person name="Hibbett D.S."/>
            <person name="Grigoriev I.V."/>
        </authorList>
    </citation>
    <scope>NUCLEOTIDE SEQUENCE [LARGE SCALE GENOMIC DNA]</scope>
    <source>
        <strain evidence="3">MUCL 33604</strain>
    </source>
</reference>
<name>A0A067PXZ4_9AGAM</name>
<keyword evidence="1" id="KW-0472">Membrane</keyword>
<evidence type="ECO:0000313" key="3">
    <source>
        <dbReference type="Proteomes" id="UP000027265"/>
    </source>
</evidence>
<feature type="transmembrane region" description="Helical" evidence="1">
    <location>
        <begin position="35"/>
        <end position="53"/>
    </location>
</feature>
<organism evidence="2 3">
    <name type="scientific">Jaapia argillacea MUCL 33604</name>
    <dbReference type="NCBI Taxonomy" id="933084"/>
    <lineage>
        <taxon>Eukaryota</taxon>
        <taxon>Fungi</taxon>
        <taxon>Dikarya</taxon>
        <taxon>Basidiomycota</taxon>
        <taxon>Agaricomycotina</taxon>
        <taxon>Agaricomycetes</taxon>
        <taxon>Agaricomycetidae</taxon>
        <taxon>Jaapiales</taxon>
        <taxon>Jaapiaceae</taxon>
        <taxon>Jaapia</taxon>
    </lineage>
</organism>
<keyword evidence="3" id="KW-1185">Reference proteome</keyword>
<accession>A0A067PXZ4</accession>